<reference evidence="1 2" key="1">
    <citation type="journal article" date="2019" name="Int. J. Syst. Evol. Microbiol.">
        <title>The Global Catalogue of Microorganisms (GCM) 10K type strain sequencing project: providing services to taxonomists for standard genome sequencing and annotation.</title>
        <authorList>
            <consortium name="The Broad Institute Genomics Platform"/>
            <consortium name="The Broad Institute Genome Sequencing Center for Infectious Disease"/>
            <person name="Wu L."/>
            <person name="Ma J."/>
        </authorList>
    </citation>
    <scope>NUCLEOTIDE SEQUENCE [LARGE SCALE GENOMIC DNA]</scope>
    <source>
        <strain evidence="1 2">JCM 10425</strain>
    </source>
</reference>
<dbReference type="EMBL" id="BAAAGX010000017">
    <property type="protein sequence ID" value="GAA0255724.1"/>
    <property type="molecule type" value="Genomic_DNA"/>
</dbReference>
<keyword evidence="2" id="KW-1185">Reference proteome</keyword>
<name>A0ABN0UMR2_9ACTN</name>
<proteinExistence type="predicted"/>
<gene>
    <name evidence="1" type="ORF">GCM10009539_46190</name>
</gene>
<evidence type="ECO:0000313" key="1">
    <source>
        <dbReference type="EMBL" id="GAA0255724.1"/>
    </source>
</evidence>
<sequence length="123" mass="13282">MAGSRGSSLPIGDPEFESLPQVKQYLDTVRKVTRHASAALDAAGAELEAALASTPGTPGLFGADSKVRARLVARHLDKAAEHQRAVAASAVRCWGAVRRHFAAEIQQANGHRKPTRRTFNWKE</sequence>
<dbReference type="Proteomes" id="UP001500967">
    <property type="component" value="Unassembled WGS sequence"/>
</dbReference>
<comment type="caution">
    <text evidence="1">The sequence shown here is derived from an EMBL/GenBank/DDBJ whole genome shotgun (WGS) entry which is preliminary data.</text>
</comment>
<organism evidence="1 2">
    <name type="scientific">Cryptosporangium japonicum</name>
    <dbReference type="NCBI Taxonomy" id="80872"/>
    <lineage>
        <taxon>Bacteria</taxon>
        <taxon>Bacillati</taxon>
        <taxon>Actinomycetota</taxon>
        <taxon>Actinomycetes</taxon>
        <taxon>Cryptosporangiales</taxon>
        <taxon>Cryptosporangiaceae</taxon>
        <taxon>Cryptosporangium</taxon>
    </lineage>
</organism>
<evidence type="ECO:0000313" key="2">
    <source>
        <dbReference type="Proteomes" id="UP001500967"/>
    </source>
</evidence>
<accession>A0ABN0UMR2</accession>
<protein>
    <submittedName>
        <fullName evidence="1">Uncharacterized protein</fullName>
    </submittedName>
</protein>
<dbReference type="RefSeq" id="WP_344650965.1">
    <property type="nucleotide sequence ID" value="NZ_BAAAGX010000017.1"/>
</dbReference>